<dbReference type="InterPro" id="IPR029045">
    <property type="entry name" value="ClpP/crotonase-like_dom_sf"/>
</dbReference>
<dbReference type="Proteomes" id="UP001060919">
    <property type="component" value="Chromosome"/>
</dbReference>
<dbReference type="InterPro" id="IPR005151">
    <property type="entry name" value="Tail-specific_protease"/>
</dbReference>
<dbReference type="GO" id="GO:0006508">
    <property type="term" value="P:proteolysis"/>
    <property type="evidence" value="ECO:0007669"/>
    <property type="project" value="InterPro"/>
</dbReference>
<feature type="chain" id="PRO_5037594515" evidence="1">
    <location>
        <begin position="21"/>
        <end position="411"/>
    </location>
</feature>
<dbReference type="EMBL" id="AP026867">
    <property type="protein sequence ID" value="BDS11440.1"/>
    <property type="molecule type" value="Genomic_DNA"/>
</dbReference>
<dbReference type="KEGG" id="aup:AsAng_0021540"/>
<accession>A0A916DSX8</accession>
<sequence>MNRKIFLLLLIALPFSALYAQENKIDKNKIKEDLDEIINDIAQNYVYLQEKKVDLNCIKAFYTDAIKNIKSEEETVLFFEYLLDEFYDNHLTLRTNRDASFRLFAPVYTTIVNGQFIISNVWQSQIEGLDKNIIGAEILEFNGVDFEQAIKNFPTHCNDKDFPETKEWIANKILAGRYNKPRILTLKLISQEKIEIDLDKIKIKNESDLLTSQTIDGIGIIRINNSLGNDDLVREFDKTLDQLSGTNGLIIDLRNTIFGGDSYEARGIMSRFISEPKPYQMHAYIAKSKNNPDIKRSWVEYVSPRLEQYKKSVVILVGRWTGSMGEGLAIGFEGMGRAEIVGTEMRRLAGEVFDFGFKNQWYGYKLSTRKLYHINGTIREKYLPTHYVKQSTNTNDEILQKGLTLIKEMIK</sequence>
<proteinExistence type="predicted"/>
<feature type="domain" description="Tail specific protease" evidence="2">
    <location>
        <begin position="179"/>
        <end position="389"/>
    </location>
</feature>
<gene>
    <name evidence="3" type="ORF">AsAng_0021540</name>
</gene>
<evidence type="ECO:0000256" key="1">
    <source>
        <dbReference type="SAM" id="SignalP"/>
    </source>
</evidence>
<dbReference type="GO" id="GO:0008236">
    <property type="term" value="F:serine-type peptidase activity"/>
    <property type="evidence" value="ECO:0007669"/>
    <property type="project" value="InterPro"/>
</dbReference>
<keyword evidence="4" id="KW-1185">Reference proteome</keyword>
<reference evidence="3" key="1">
    <citation type="submission" date="2022-09" db="EMBL/GenBank/DDBJ databases">
        <title>Aureispira anguillicida sp. nov., isolated from Leptocephalus of Japanese eel Anguilla japonica.</title>
        <authorList>
            <person name="Yuasa K."/>
            <person name="Mekata T."/>
            <person name="Ikunari K."/>
        </authorList>
    </citation>
    <scope>NUCLEOTIDE SEQUENCE</scope>
    <source>
        <strain evidence="3">EL160426</strain>
    </source>
</reference>
<keyword evidence="1" id="KW-0732">Signal</keyword>
<dbReference type="SUPFAM" id="SSF52096">
    <property type="entry name" value="ClpP/crotonase"/>
    <property type="match status" value="1"/>
</dbReference>
<evidence type="ECO:0000313" key="3">
    <source>
        <dbReference type="EMBL" id="BDS11440.1"/>
    </source>
</evidence>
<dbReference type="AlphaFoldDB" id="A0A916DSX8"/>
<dbReference type="Gene3D" id="3.90.226.10">
    <property type="entry name" value="2-enoyl-CoA Hydratase, Chain A, domain 1"/>
    <property type="match status" value="1"/>
</dbReference>
<dbReference type="InterPro" id="IPR028204">
    <property type="entry name" value="Tricorn_C1"/>
</dbReference>
<organism evidence="3 4">
    <name type="scientific">Aureispira anguillae</name>
    <dbReference type="NCBI Taxonomy" id="2864201"/>
    <lineage>
        <taxon>Bacteria</taxon>
        <taxon>Pseudomonadati</taxon>
        <taxon>Bacteroidota</taxon>
        <taxon>Saprospiria</taxon>
        <taxon>Saprospirales</taxon>
        <taxon>Saprospiraceae</taxon>
        <taxon>Aureispira</taxon>
    </lineage>
</organism>
<dbReference type="RefSeq" id="WP_264792620.1">
    <property type="nucleotide sequence ID" value="NZ_AP026867.1"/>
</dbReference>
<evidence type="ECO:0000259" key="2">
    <source>
        <dbReference type="SMART" id="SM00245"/>
    </source>
</evidence>
<protein>
    <submittedName>
        <fullName evidence="3">S41 family peptidase</fullName>
    </submittedName>
</protein>
<dbReference type="Gene3D" id="3.30.750.44">
    <property type="match status" value="1"/>
</dbReference>
<dbReference type="Pfam" id="PF03572">
    <property type="entry name" value="Peptidase_S41"/>
    <property type="match status" value="1"/>
</dbReference>
<dbReference type="SMART" id="SM00245">
    <property type="entry name" value="TSPc"/>
    <property type="match status" value="1"/>
</dbReference>
<name>A0A916DSX8_9BACT</name>
<evidence type="ECO:0000313" key="4">
    <source>
        <dbReference type="Proteomes" id="UP001060919"/>
    </source>
</evidence>
<feature type="signal peptide" evidence="1">
    <location>
        <begin position="1"/>
        <end position="20"/>
    </location>
</feature>
<dbReference type="Pfam" id="PF14684">
    <property type="entry name" value="Tricorn_C1"/>
    <property type="match status" value="1"/>
</dbReference>